<gene>
    <name evidence="6" type="ORF">J2S35_000630</name>
</gene>
<sequence>MTSLPAPIPAPLLPLDADPRTATGRTLGWGIVSTGRIAEKVTPDIALLEDARLVAVSSRSQEAAEDFARRLGVERAYGDETTTAAAGRVPATGLERMLADPEVDVVYVATPHGQHAEHARAALEAGKHVVCEKAVTINAAELRGLLDLARAKGLFFMEGLWTRFQPGVQRIMALVADGVVGTPEWIQSSLGFVAPADPDHRIWRVDAGGGALLDLGVYVLHWPWAVFGFPTQVDATARRTASGVDELTGLTGVFEGGHMAQMQMSLVSDCPSTAVISGSGGTLVVEKPLHAPRTARIVRTPAGARLTGQDAPAEEVLTFELEGKGYVYEMREATTRIQLGDTESPVMSWADSLRQMELFDSIRESIGVVYPNDEA</sequence>
<dbReference type="InterPro" id="IPR050984">
    <property type="entry name" value="Gfo/Idh/MocA_domain"/>
</dbReference>
<dbReference type="Pfam" id="PF22725">
    <property type="entry name" value="GFO_IDH_MocA_C3"/>
    <property type="match status" value="1"/>
</dbReference>
<dbReference type="InterPro" id="IPR055170">
    <property type="entry name" value="GFO_IDH_MocA-like_dom"/>
</dbReference>
<dbReference type="RefSeq" id="WP_309849749.1">
    <property type="nucleotide sequence ID" value="NZ_BAAAIU010000045.1"/>
</dbReference>
<evidence type="ECO:0000256" key="2">
    <source>
        <dbReference type="ARBA" id="ARBA00023002"/>
    </source>
</evidence>
<feature type="domain" description="GFO/IDH/MocA-like oxidoreductase" evidence="5">
    <location>
        <begin position="168"/>
        <end position="283"/>
    </location>
</feature>
<protein>
    <submittedName>
        <fullName evidence="6">Dehydrogenase</fullName>
    </submittedName>
</protein>
<evidence type="ECO:0000259" key="4">
    <source>
        <dbReference type="Pfam" id="PF01408"/>
    </source>
</evidence>
<dbReference type="AlphaFoldDB" id="A0AAE3YEF0"/>
<comment type="caution">
    <text evidence="6">The sequence shown here is derived from an EMBL/GenBank/DDBJ whole genome shotgun (WGS) entry which is preliminary data.</text>
</comment>
<keyword evidence="7" id="KW-1185">Reference proteome</keyword>
<feature type="domain" description="Gfo/Idh/MocA-like oxidoreductase N-terminal" evidence="4">
    <location>
        <begin position="28"/>
        <end position="159"/>
    </location>
</feature>
<keyword evidence="2" id="KW-0560">Oxidoreductase</keyword>
<dbReference type="Gene3D" id="3.30.360.10">
    <property type="entry name" value="Dihydrodipicolinate Reductase, domain 2"/>
    <property type="match status" value="1"/>
</dbReference>
<proteinExistence type="inferred from homology"/>
<dbReference type="PANTHER" id="PTHR22604:SF105">
    <property type="entry name" value="TRANS-1,2-DIHYDROBENZENE-1,2-DIOL DEHYDROGENASE"/>
    <property type="match status" value="1"/>
</dbReference>
<dbReference type="Proteomes" id="UP001247307">
    <property type="component" value="Unassembled WGS sequence"/>
</dbReference>
<organism evidence="6 7">
    <name type="scientific">Falsarthrobacter nasiphocae</name>
    <dbReference type="NCBI Taxonomy" id="189863"/>
    <lineage>
        <taxon>Bacteria</taxon>
        <taxon>Bacillati</taxon>
        <taxon>Actinomycetota</taxon>
        <taxon>Actinomycetes</taxon>
        <taxon>Micrococcales</taxon>
        <taxon>Micrococcaceae</taxon>
        <taxon>Falsarthrobacter</taxon>
    </lineage>
</organism>
<dbReference type="EMBL" id="JAVDUI010000001">
    <property type="protein sequence ID" value="MDR6891690.1"/>
    <property type="molecule type" value="Genomic_DNA"/>
</dbReference>
<accession>A0AAE3YEF0</accession>
<dbReference type="Gene3D" id="3.40.50.720">
    <property type="entry name" value="NAD(P)-binding Rossmann-like Domain"/>
    <property type="match status" value="1"/>
</dbReference>
<keyword evidence="3" id="KW-0520">NAD</keyword>
<dbReference type="GO" id="GO:0016491">
    <property type="term" value="F:oxidoreductase activity"/>
    <property type="evidence" value="ECO:0007669"/>
    <property type="project" value="UniProtKB-KW"/>
</dbReference>
<dbReference type="InterPro" id="IPR036291">
    <property type="entry name" value="NAD(P)-bd_dom_sf"/>
</dbReference>
<name>A0AAE3YEF0_9MICC</name>
<dbReference type="SUPFAM" id="SSF55347">
    <property type="entry name" value="Glyceraldehyde-3-phosphate dehydrogenase-like, C-terminal domain"/>
    <property type="match status" value="1"/>
</dbReference>
<dbReference type="PANTHER" id="PTHR22604">
    <property type="entry name" value="OXIDOREDUCTASES"/>
    <property type="match status" value="1"/>
</dbReference>
<evidence type="ECO:0000259" key="5">
    <source>
        <dbReference type="Pfam" id="PF22725"/>
    </source>
</evidence>
<evidence type="ECO:0000313" key="6">
    <source>
        <dbReference type="EMBL" id="MDR6891690.1"/>
    </source>
</evidence>
<evidence type="ECO:0000256" key="1">
    <source>
        <dbReference type="ARBA" id="ARBA00010928"/>
    </source>
</evidence>
<comment type="similarity">
    <text evidence="1">Belongs to the Gfo/Idh/MocA family.</text>
</comment>
<dbReference type="InterPro" id="IPR000683">
    <property type="entry name" value="Gfo/Idh/MocA-like_OxRdtase_N"/>
</dbReference>
<reference evidence="6" key="1">
    <citation type="submission" date="2023-07" db="EMBL/GenBank/DDBJ databases">
        <title>Sequencing the genomes of 1000 actinobacteria strains.</title>
        <authorList>
            <person name="Klenk H.-P."/>
        </authorList>
    </citation>
    <scope>NUCLEOTIDE SEQUENCE</scope>
    <source>
        <strain evidence="6">DSM 13988</strain>
    </source>
</reference>
<dbReference type="SUPFAM" id="SSF51735">
    <property type="entry name" value="NAD(P)-binding Rossmann-fold domains"/>
    <property type="match status" value="1"/>
</dbReference>
<dbReference type="GO" id="GO:0000166">
    <property type="term" value="F:nucleotide binding"/>
    <property type="evidence" value="ECO:0007669"/>
    <property type="project" value="InterPro"/>
</dbReference>
<evidence type="ECO:0000313" key="7">
    <source>
        <dbReference type="Proteomes" id="UP001247307"/>
    </source>
</evidence>
<dbReference type="Pfam" id="PF01408">
    <property type="entry name" value="GFO_IDH_MocA"/>
    <property type="match status" value="1"/>
</dbReference>
<evidence type="ECO:0000256" key="3">
    <source>
        <dbReference type="ARBA" id="ARBA00023027"/>
    </source>
</evidence>